<dbReference type="EMBL" id="CM000645">
    <property type="protein sequence ID" value="EED90167.1"/>
    <property type="molecule type" value="Genomic_DNA"/>
</dbReference>
<dbReference type="GO" id="GO:0004654">
    <property type="term" value="F:polyribonucleotide nucleotidyltransferase activity"/>
    <property type="evidence" value="ECO:0000318"/>
    <property type="project" value="GO_Central"/>
</dbReference>
<dbReference type="FunFam" id="3.30.1370.10:FF:000001">
    <property type="entry name" value="Polyribonucleotide nucleotidyltransferase"/>
    <property type="match status" value="1"/>
</dbReference>
<dbReference type="GeneID" id="7449276"/>
<feature type="non-terminal residue" evidence="8">
    <location>
        <position position="1"/>
    </location>
</feature>
<protein>
    <recommendedName>
        <fullName evidence="2">polyribonucleotide nucleotidyltransferase</fullName>
        <ecNumber evidence="2">2.7.7.8</ecNumber>
    </recommendedName>
    <alternativeName>
        <fullName evidence="6">Polynucleotide phosphorylase 1</fullName>
    </alternativeName>
</protein>
<dbReference type="AlphaFoldDB" id="B8C7U5"/>
<evidence type="ECO:0000256" key="5">
    <source>
        <dbReference type="ARBA" id="ARBA00022884"/>
    </source>
</evidence>
<name>B8C7U5_THAPS</name>
<evidence type="ECO:0000256" key="3">
    <source>
        <dbReference type="ARBA" id="ARBA00022679"/>
    </source>
</evidence>
<comment type="similarity">
    <text evidence="1">Belongs to the polyribonucleotide nucleotidyltransferase family.</text>
</comment>
<dbReference type="KEGG" id="tps:THAPSDRAFT_263495"/>
<dbReference type="RefSeq" id="XP_002292192.1">
    <property type="nucleotide sequence ID" value="XM_002292156.1"/>
</dbReference>
<dbReference type="OMA" id="IQLDCKP"/>
<dbReference type="Proteomes" id="UP000001449">
    <property type="component" value="Chromosome 9"/>
</dbReference>
<dbReference type="Gene3D" id="2.40.50.140">
    <property type="entry name" value="Nucleic acid-binding proteins"/>
    <property type="match status" value="1"/>
</dbReference>
<evidence type="ECO:0000259" key="7">
    <source>
        <dbReference type="PROSITE" id="PS50126"/>
    </source>
</evidence>
<feature type="domain" description="S1 motif" evidence="7">
    <location>
        <begin position="572"/>
        <end position="648"/>
    </location>
</feature>
<dbReference type="eggNOG" id="KOG1067">
    <property type="taxonomic scope" value="Eukaryota"/>
</dbReference>
<dbReference type="InterPro" id="IPR003029">
    <property type="entry name" value="S1_domain"/>
</dbReference>
<dbReference type="InterPro" id="IPR020568">
    <property type="entry name" value="Ribosomal_Su5_D2-typ_SF"/>
</dbReference>
<proteinExistence type="inferred from homology"/>
<dbReference type="CDD" id="cd02393">
    <property type="entry name" value="KH-I_PNPase"/>
    <property type="match status" value="1"/>
</dbReference>
<dbReference type="InParanoid" id="B8C7U5"/>
<dbReference type="InterPro" id="IPR027408">
    <property type="entry name" value="PNPase/RNase_PH_dom_sf"/>
</dbReference>
<dbReference type="GO" id="GO:0000175">
    <property type="term" value="F:3'-5'-RNA exonuclease activity"/>
    <property type="evidence" value="ECO:0000318"/>
    <property type="project" value="GO_Central"/>
</dbReference>
<feature type="non-terminal residue" evidence="8">
    <location>
        <position position="659"/>
    </location>
</feature>
<dbReference type="InterPro" id="IPR012340">
    <property type="entry name" value="NA-bd_OB-fold"/>
</dbReference>
<dbReference type="Pfam" id="PF01138">
    <property type="entry name" value="RNase_PH"/>
    <property type="match status" value="1"/>
</dbReference>
<dbReference type="GO" id="GO:0000958">
    <property type="term" value="P:mitochondrial mRNA catabolic process"/>
    <property type="evidence" value="ECO:0000318"/>
    <property type="project" value="GO_Central"/>
</dbReference>
<dbReference type="Pfam" id="PF03725">
    <property type="entry name" value="RNase_PH_C"/>
    <property type="match status" value="1"/>
</dbReference>
<dbReference type="PANTHER" id="PTHR11252">
    <property type="entry name" value="POLYRIBONUCLEOTIDE NUCLEOTIDYLTRANSFERASE"/>
    <property type="match status" value="1"/>
</dbReference>
<keyword evidence="5" id="KW-0694">RNA-binding</keyword>
<reference evidence="8 9" key="2">
    <citation type="journal article" date="2008" name="Nature">
        <title>The Phaeodactylum genome reveals the evolutionary history of diatom genomes.</title>
        <authorList>
            <person name="Bowler C."/>
            <person name="Allen A.E."/>
            <person name="Badger J.H."/>
            <person name="Grimwood J."/>
            <person name="Jabbari K."/>
            <person name="Kuo A."/>
            <person name="Maheswari U."/>
            <person name="Martens C."/>
            <person name="Maumus F."/>
            <person name="Otillar R.P."/>
            <person name="Rayko E."/>
            <person name="Salamov A."/>
            <person name="Vandepoele K."/>
            <person name="Beszteri B."/>
            <person name="Gruber A."/>
            <person name="Heijde M."/>
            <person name="Katinka M."/>
            <person name="Mock T."/>
            <person name="Valentin K."/>
            <person name="Verret F."/>
            <person name="Berges J.A."/>
            <person name="Brownlee C."/>
            <person name="Cadoret J.P."/>
            <person name="Chiovitti A."/>
            <person name="Choi C.J."/>
            <person name="Coesel S."/>
            <person name="De Martino A."/>
            <person name="Detter J.C."/>
            <person name="Durkin C."/>
            <person name="Falciatore A."/>
            <person name="Fournet J."/>
            <person name="Haruta M."/>
            <person name="Huysman M.J."/>
            <person name="Jenkins B.D."/>
            <person name="Jiroutova K."/>
            <person name="Jorgensen R.E."/>
            <person name="Joubert Y."/>
            <person name="Kaplan A."/>
            <person name="Kroger N."/>
            <person name="Kroth P.G."/>
            <person name="La Roche J."/>
            <person name="Lindquist E."/>
            <person name="Lommer M."/>
            <person name="Martin-Jezequel V."/>
            <person name="Lopez P.J."/>
            <person name="Lucas S."/>
            <person name="Mangogna M."/>
            <person name="McGinnis K."/>
            <person name="Medlin L.K."/>
            <person name="Montsant A."/>
            <person name="Oudot-Le Secq M.P."/>
            <person name="Napoli C."/>
            <person name="Obornik M."/>
            <person name="Parker M.S."/>
            <person name="Petit J.L."/>
            <person name="Porcel B.M."/>
            <person name="Poulsen N."/>
            <person name="Robison M."/>
            <person name="Rychlewski L."/>
            <person name="Rynearson T.A."/>
            <person name="Schmutz J."/>
            <person name="Shapiro H."/>
            <person name="Siaut M."/>
            <person name="Stanley M."/>
            <person name="Sussman M.R."/>
            <person name="Taylor A.R."/>
            <person name="Vardi A."/>
            <person name="von Dassow P."/>
            <person name="Vyverman W."/>
            <person name="Willis A."/>
            <person name="Wyrwicz L.S."/>
            <person name="Rokhsar D.S."/>
            <person name="Weissenbach J."/>
            <person name="Armbrust E.V."/>
            <person name="Green B.R."/>
            <person name="Van de Peer Y."/>
            <person name="Grigoriev I.V."/>
        </authorList>
    </citation>
    <scope>NUCLEOTIDE SEQUENCE [LARGE SCALE GENOMIC DNA]</scope>
    <source>
        <strain evidence="8 9">CCMP1335</strain>
    </source>
</reference>
<dbReference type="Pfam" id="PF00575">
    <property type="entry name" value="S1"/>
    <property type="match status" value="1"/>
</dbReference>
<dbReference type="GO" id="GO:0003723">
    <property type="term" value="F:RNA binding"/>
    <property type="evidence" value="ECO:0007669"/>
    <property type="project" value="UniProtKB-KW"/>
</dbReference>
<dbReference type="InterPro" id="IPR004087">
    <property type="entry name" value="KH_dom"/>
</dbReference>
<dbReference type="InterPro" id="IPR036345">
    <property type="entry name" value="ExoRNase_PH_dom2_sf"/>
</dbReference>
<dbReference type="SMART" id="SM00316">
    <property type="entry name" value="S1"/>
    <property type="match status" value="1"/>
</dbReference>
<dbReference type="SUPFAM" id="SSF55666">
    <property type="entry name" value="Ribonuclease PH domain 2-like"/>
    <property type="match status" value="2"/>
</dbReference>
<evidence type="ECO:0000256" key="6">
    <source>
        <dbReference type="ARBA" id="ARBA00031451"/>
    </source>
</evidence>
<evidence type="ECO:0000256" key="1">
    <source>
        <dbReference type="ARBA" id="ARBA00007404"/>
    </source>
</evidence>
<dbReference type="PaxDb" id="35128-Thaps263495"/>
<gene>
    <name evidence="8" type="ORF">THAPSDRAFT_263495</name>
</gene>
<keyword evidence="9" id="KW-1185">Reference proteome</keyword>
<evidence type="ECO:0000256" key="4">
    <source>
        <dbReference type="ARBA" id="ARBA00022695"/>
    </source>
</evidence>
<keyword evidence="3" id="KW-0808">Transferase</keyword>
<dbReference type="FunFam" id="2.40.50.140:FF:000189">
    <property type="entry name" value="Polyribonucleotide nucleotidyltransferase, putative"/>
    <property type="match status" value="1"/>
</dbReference>
<dbReference type="InterPro" id="IPR015847">
    <property type="entry name" value="ExoRNase_PH_dom2"/>
</dbReference>
<sequence length="659" mass="71313">PLQVDYRERYHAAGKIPVHNRRRRDNSGPLTDREVLASRVIDRTIRPWLMMGLASSDKAISLPGNIVVNCEVQSYDSRASSINGKKFPVPLKAAACVKLAIQRDGSVVYDPSPNESEDAKFELLYAGTKDRVLMLEFEDPGVSETTVANALMLAQEAILPIIEQQEQLRQNYRYNASDSTGEELMTDGEVAQLLGLNSFEETTTLDEVHCEDGAKLFGDNGEESPTIQNIPAHIHDGTLLSKQVRGRREYIVKSEITRLLKCAMINLRADGRGTNAVRPISATTPIFPDCVHGSSQFSRGETQVICTASIGAPSDGVPHASPYSDSSAFLHYDFPDFSTGTVKSKGESSANRRAIGHGNLAEKAVLPVLPNIHDFPYAVRLTCEVTSSNGSSSMAAACGSTLALLDAGVPLVSPVAGVSVGLTPDSKTLLLDITGTEDHYGDMDFKVCGTSGGVLSMQLDVKNPVTMKVIASALSLAKDGRNAILAAMGKEVGGLHPRRSMKSTAPRIEVVKFDPNRKRDLIGPGGSVLRQLEDRFNVSLDLSQDGLIFGALQAVSGAKRVIMDLVADVEEGGVYEGTVIEIKDFGAVVELLRNKEGLLHVSELADKTEKHPEGNMGLLRDHLKVGDKIEVLCTKIDHVQGSIKLSRKKLLQMRESKYS</sequence>
<dbReference type="HOGENOM" id="CLU_004217_2_2_1"/>
<keyword evidence="4" id="KW-0548">Nucleotidyltransferase</keyword>
<dbReference type="GO" id="GO:0005739">
    <property type="term" value="C:mitochondrion"/>
    <property type="evidence" value="ECO:0000318"/>
    <property type="project" value="GO_Central"/>
</dbReference>
<dbReference type="SUPFAM" id="SSF54211">
    <property type="entry name" value="Ribosomal protein S5 domain 2-like"/>
    <property type="match status" value="2"/>
</dbReference>
<evidence type="ECO:0000313" key="9">
    <source>
        <dbReference type="Proteomes" id="UP000001449"/>
    </source>
</evidence>
<dbReference type="SUPFAM" id="SSF54791">
    <property type="entry name" value="Eukaryotic type KH-domain (KH-domain type I)"/>
    <property type="match status" value="1"/>
</dbReference>
<dbReference type="InterPro" id="IPR036612">
    <property type="entry name" value="KH_dom_type_1_sf"/>
</dbReference>
<dbReference type="PROSITE" id="PS50126">
    <property type="entry name" value="S1"/>
    <property type="match status" value="1"/>
</dbReference>
<dbReference type="EC" id="2.7.7.8" evidence="2"/>
<dbReference type="GO" id="GO:0000965">
    <property type="term" value="P:mitochondrial RNA 3'-end processing"/>
    <property type="evidence" value="ECO:0000318"/>
    <property type="project" value="GO_Central"/>
</dbReference>
<dbReference type="NCBIfam" id="NF008805">
    <property type="entry name" value="PRK11824.1"/>
    <property type="match status" value="1"/>
</dbReference>
<dbReference type="Gene3D" id="3.30.1370.10">
    <property type="entry name" value="K Homology domain, type 1"/>
    <property type="match status" value="1"/>
</dbReference>
<accession>B8C7U5</accession>
<evidence type="ECO:0000256" key="2">
    <source>
        <dbReference type="ARBA" id="ARBA00012416"/>
    </source>
</evidence>
<dbReference type="InterPro" id="IPR012162">
    <property type="entry name" value="PNPase"/>
</dbReference>
<evidence type="ECO:0000313" key="8">
    <source>
        <dbReference type="EMBL" id="EED90167.1"/>
    </source>
</evidence>
<dbReference type="STRING" id="35128.B8C7U5"/>
<dbReference type="GO" id="GO:0005829">
    <property type="term" value="C:cytosol"/>
    <property type="evidence" value="ECO:0000318"/>
    <property type="project" value="GO_Central"/>
</dbReference>
<dbReference type="SUPFAM" id="SSF50249">
    <property type="entry name" value="Nucleic acid-binding proteins"/>
    <property type="match status" value="1"/>
</dbReference>
<dbReference type="PANTHER" id="PTHR11252:SF0">
    <property type="entry name" value="POLYRIBONUCLEOTIDE NUCLEOTIDYLTRANSFERASE 1, MITOCHONDRIAL"/>
    <property type="match status" value="1"/>
</dbReference>
<reference evidence="8 9" key="1">
    <citation type="journal article" date="2004" name="Science">
        <title>The genome of the diatom Thalassiosira pseudonana: ecology, evolution, and metabolism.</title>
        <authorList>
            <person name="Armbrust E.V."/>
            <person name="Berges J.A."/>
            <person name="Bowler C."/>
            <person name="Green B.R."/>
            <person name="Martinez D."/>
            <person name="Putnam N.H."/>
            <person name="Zhou S."/>
            <person name="Allen A.E."/>
            <person name="Apt K.E."/>
            <person name="Bechner M."/>
            <person name="Brzezinski M.A."/>
            <person name="Chaal B.K."/>
            <person name="Chiovitti A."/>
            <person name="Davis A.K."/>
            <person name="Demarest M.S."/>
            <person name="Detter J.C."/>
            <person name="Glavina T."/>
            <person name="Goodstein D."/>
            <person name="Hadi M.Z."/>
            <person name="Hellsten U."/>
            <person name="Hildebrand M."/>
            <person name="Jenkins B.D."/>
            <person name="Jurka J."/>
            <person name="Kapitonov V.V."/>
            <person name="Kroger N."/>
            <person name="Lau W.W."/>
            <person name="Lane T.W."/>
            <person name="Larimer F.W."/>
            <person name="Lippmeier J.C."/>
            <person name="Lucas S."/>
            <person name="Medina M."/>
            <person name="Montsant A."/>
            <person name="Obornik M."/>
            <person name="Parker M.S."/>
            <person name="Palenik B."/>
            <person name="Pazour G.J."/>
            <person name="Richardson P.M."/>
            <person name="Rynearson T.A."/>
            <person name="Saito M.A."/>
            <person name="Schwartz D.C."/>
            <person name="Thamatrakoln K."/>
            <person name="Valentin K."/>
            <person name="Vardi A."/>
            <person name="Wilkerson F.P."/>
            <person name="Rokhsar D.S."/>
        </authorList>
    </citation>
    <scope>NUCLEOTIDE SEQUENCE [LARGE SCALE GENOMIC DNA]</scope>
    <source>
        <strain evidence="8 9">CCMP1335</strain>
    </source>
</reference>
<dbReference type="SMART" id="SM00322">
    <property type="entry name" value="KH"/>
    <property type="match status" value="1"/>
</dbReference>
<dbReference type="InterPro" id="IPR001247">
    <property type="entry name" value="ExoRNase_PH_dom1"/>
</dbReference>
<dbReference type="Gene3D" id="3.30.230.70">
    <property type="entry name" value="GHMP Kinase, N-terminal domain"/>
    <property type="match status" value="2"/>
</dbReference>
<organism evidence="8 9">
    <name type="scientific">Thalassiosira pseudonana</name>
    <name type="common">Marine diatom</name>
    <name type="synonym">Cyclotella nana</name>
    <dbReference type="NCBI Taxonomy" id="35128"/>
    <lineage>
        <taxon>Eukaryota</taxon>
        <taxon>Sar</taxon>
        <taxon>Stramenopiles</taxon>
        <taxon>Ochrophyta</taxon>
        <taxon>Bacillariophyta</taxon>
        <taxon>Coscinodiscophyceae</taxon>
        <taxon>Thalassiosirophycidae</taxon>
        <taxon>Thalassiosirales</taxon>
        <taxon>Thalassiosiraceae</taxon>
        <taxon>Thalassiosira</taxon>
    </lineage>
</organism>